<sequence length="245" mass="27299">MSNKYGLPRDIPSDVKRAVRQRCGFGCVICAGAIVDYEHFSPEFANATRHDPEGITLLCPICHAKKTRNMLSQRRVHEANQYPSARKVQYAFSDVEASEGRPFIKLAGMTLRNCNTPLQVRGYPLFQVESPEELNGPYRLTASFFNRQSQPSLFIRQNEWKVFADSWDVEVKGPSVTVRERPGEIALKILFVPGEGLVVERLDMYCAGFHLIGNGEELRVNSPDGGGATFTRCLADNCNVGLSLG</sequence>
<protein>
    <recommendedName>
        <fullName evidence="3">HNH endonuclease</fullName>
    </recommendedName>
</protein>
<evidence type="ECO:0000313" key="1">
    <source>
        <dbReference type="EMBL" id="CAG4883170.1"/>
    </source>
</evidence>
<keyword evidence="2" id="KW-1185">Reference proteome</keyword>
<comment type="caution">
    <text evidence="1">The sequence shown here is derived from an EMBL/GenBank/DDBJ whole genome shotgun (WGS) entry which is preliminary data.</text>
</comment>
<organism evidence="1 2">
    <name type="scientific">Georgfuchsia toluolica</name>
    <dbReference type="NCBI Taxonomy" id="424218"/>
    <lineage>
        <taxon>Bacteria</taxon>
        <taxon>Pseudomonadati</taxon>
        <taxon>Pseudomonadota</taxon>
        <taxon>Betaproteobacteria</taxon>
        <taxon>Nitrosomonadales</taxon>
        <taxon>Sterolibacteriaceae</taxon>
        <taxon>Georgfuchsia</taxon>
    </lineage>
</organism>
<accession>A0A916J4Q9</accession>
<evidence type="ECO:0000313" key="2">
    <source>
        <dbReference type="Proteomes" id="UP000742786"/>
    </source>
</evidence>
<dbReference type="Proteomes" id="UP000742786">
    <property type="component" value="Unassembled WGS sequence"/>
</dbReference>
<evidence type="ECO:0008006" key="3">
    <source>
        <dbReference type="Google" id="ProtNLM"/>
    </source>
</evidence>
<gene>
    <name evidence="1" type="ORF">GTOL_11052</name>
</gene>
<name>A0A916J4Q9_9PROT</name>
<proteinExistence type="predicted"/>
<dbReference type="EMBL" id="CAJQUM010000001">
    <property type="protein sequence ID" value="CAG4883170.1"/>
    <property type="molecule type" value="Genomic_DNA"/>
</dbReference>
<reference evidence="1" key="1">
    <citation type="submission" date="2021-04" db="EMBL/GenBank/DDBJ databases">
        <authorList>
            <person name="Hornung B."/>
        </authorList>
    </citation>
    <scope>NUCLEOTIDE SEQUENCE</scope>
    <source>
        <strain evidence="1">G5G6</strain>
    </source>
</reference>
<dbReference type="AlphaFoldDB" id="A0A916J4Q9"/>